<accession>A0AB35RSI6</accession>
<reference evidence="1 2" key="1">
    <citation type="submission" date="2023-10" db="EMBL/GenBank/DDBJ databases">
        <title>Phytobacter spp. The emergence of a new genus of hospital-origin enterobacteria encoding carbapenemases in Argentina.</title>
        <authorList>
            <person name="Vay C."/>
            <person name="Almuzara M."/>
            <person name="Traglia G.M."/>
            <person name="Campos J."/>
        </authorList>
    </citation>
    <scope>NUCLEOTIDE SEQUENCE [LARGE SCALE GENOMIC DNA]</scope>
    <source>
        <strain evidence="1 2">CVMA36</strain>
    </source>
</reference>
<keyword evidence="2" id="KW-1185">Reference proteome</keyword>
<protein>
    <submittedName>
        <fullName evidence="1">Uncharacterized protein</fullName>
    </submittedName>
</protein>
<gene>
    <name evidence="1" type="ORF">R0H02_21250</name>
</gene>
<organism evidence="1 2">
    <name type="scientific">Phytobacter ursingii</name>
    <dbReference type="NCBI Taxonomy" id="1972431"/>
    <lineage>
        <taxon>Bacteria</taxon>
        <taxon>Pseudomonadati</taxon>
        <taxon>Pseudomonadota</taxon>
        <taxon>Gammaproteobacteria</taxon>
        <taxon>Enterobacterales</taxon>
        <taxon>Enterobacteriaceae</taxon>
        <taxon>Phytobacter</taxon>
    </lineage>
</organism>
<dbReference type="Proteomes" id="UP001286589">
    <property type="component" value="Unassembled WGS sequence"/>
</dbReference>
<dbReference type="RefSeq" id="WP_103279719.1">
    <property type="nucleotide sequence ID" value="NZ_JAWJAC010000015.1"/>
</dbReference>
<evidence type="ECO:0000313" key="2">
    <source>
        <dbReference type="Proteomes" id="UP001286589"/>
    </source>
</evidence>
<dbReference type="EMBL" id="JAWJAC010000015">
    <property type="protein sequence ID" value="MDV2864980.1"/>
    <property type="molecule type" value="Genomic_DNA"/>
</dbReference>
<evidence type="ECO:0000313" key="1">
    <source>
        <dbReference type="EMBL" id="MDV2864980.1"/>
    </source>
</evidence>
<proteinExistence type="predicted"/>
<dbReference type="AlphaFoldDB" id="A0AB35RSI6"/>
<sequence length="66" mass="7894">MKKGWFTHTDLTDEQATELVARYTAKHVETEKCLAPDYKSWIVSARLPESDKPPRSDKTYQWRHWE</sequence>
<name>A0AB35RSI6_9ENTR</name>
<comment type="caution">
    <text evidence="1">The sequence shown here is derived from an EMBL/GenBank/DDBJ whole genome shotgun (WGS) entry which is preliminary data.</text>
</comment>